<reference evidence="3 4" key="1">
    <citation type="submission" date="2019-03" db="EMBL/GenBank/DDBJ databases">
        <title>Freshwater and sediment microbial communities from various areas in North America, analyzing microbe dynamics in response to fracking.</title>
        <authorList>
            <person name="Lamendella R."/>
        </authorList>
    </citation>
    <scope>NUCLEOTIDE SEQUENCE [LARGE SCALE GENOMIC DNA]</scope>
    <source>
        <strain evidence="3 4">74A</strain>
    </source>
</reference>
<accession>A0A4R2FKW7</accession>
<dbReference type="GO" id="GO:0016740">
    <property type="term" value="F:transferase activity"/>
    <property type="evidence" value="ECO:0007669"/>
    <property type="project" value="UniProtKB-KW"/>
</dbReference>
<dbReference type="PANTHER" id="PTHR44051:SF8">
    <property type="entry name" value="GLUTATHIONE S-TRANSFERASE GSTA"/>
    <property type="match status" value="1"/>
</dbReference>
<evidence type="ECO:0000313" key="3">
    <source>
        <dbReference type="EMBL" id="TCN90336.1"/>
    </source>
</evidence>
<feature type="domain" description="GST C-terminal" evidence="2">
    <location>
        <begin position="86"/>
        <end position="199"/>
    </location>
</feature>
<sequence length="199" mass="21863">MKLYFAPGACSLVPHILLEELNLTHELEQVDLKAKLTKSGADFLAINSKGYVPALALDNGHVLTEVSVLAQYLCDQRPEAGLIPASGEARYQLLSLLVYISTEIHKPMGSLFNPNASEDARKATQALLTRRLNWIAAELGDKNYLTGSYSAADAYLFTVLNWARLVHFDMTPWPTLQALGARVAQRPAVQRAMQAEGLL</sequence>
<dbReference type="SUPFAM" id="SSF52833">
    <property type="entry name" value="Thioredoxin-like"/>
    <property type="match status" value="1"/>
</dbReference>
<dbReference type="CDD" id="cd03057">
    <property type="entry name" value="GST_N_Beta"/>
    <property type="match status" value="1"/>
</dbReference>
<evidence type="ECO:0000313" key="4">
    <source>
        <dbReference type="Proteomes" id="UP000294832"/>
    </source>
</evidence>
<dbReference type="InterPro" id="IPR036249">
    <property type="entry name" value="Thioredoxin-like_sf"/>
</dbReference>
<dbReference type="Pfam" id="PF13410">
    <property type="entry name" value="GST_C_2"/>
    <property type="match status" value="1"/>
</dbReference>
<keyword evidence="4" id="KW-1185">Reference proteome</keyword>
<dbReference type="EMBL" id="SLWF01000002">
    <property type="protein sequence ID" value="TCN90336.1"/>
    <property type="molecule type" value="Genomic_DNA"/>
</dbReference>
<dbReference type="NCBIfam" id="NF007831">
    <property type="entry name" value="PRK10542.1"/>
    <property type="match status" value="1"/>
</dbReference>
<comment type="caution">
    <text evidence="3">The sequence shown here is derived from an EMBL/GenBank/DDBJ whole genome shotgun (WGS) entry which is preliminary data.</text>
</comment>
<feature type="domain" description="GST N-terminal" evidence="1">
    <location>
        <begin position="1"/>
        <end position="81"/>
    </location>
</feature>
<dbReference type="SFLD" id="SFLDG01150">
    <property type="entry name" value="Main.1:_Beta-like"/>
    <property type="match status" value="1"/>
</dbReference>
<evidence type="ECO:0000259" key="1">
    <source>
        <dbReference type="PROSITE" id="PS50404"/>
    </source>
</evidence>
<dbReference type="RefSeq" id="WP_133037751.1">
    <property type="nucleotide sequence ID" value="NZ_BMXW01000001.1"/>
</dbReference>
<dbReference type="InterPro" id="IPR036282">
    <property type="entry name" value="Glutathione-S-Trfase_C_sf"/>
</dbReference>
<dbReference type="Gene3D" id="1.20.1050.10">
    <property type="match status" value="1"/>
</dbReference>
<dbReference type="InterPro" id="IPR004045">
    <property type="entry name" value="Glutathione_S-Trfase_N"/>
</dbReference>
<protein>
    <submittedName>
        <fullName evidence="3">Glutathione S-transferase</fullName>
    </submittedName>
</protein>
<dbReference type="AlphaFoldDB" id="A0A4R2FKW7"/>
<dbReference type="CDD" id="cd03188">
    <property type="entry name" value="GST_C_Beta"/>
    <property type="match status" value="1"/>
</dbReference>
<evidence type="ECO:0000259" key="2">
    <source>
        <dbReference type="PROSITE" id="PS50405"/>
    </source>
</evidence>
<dbReference type="SUPFAM" id="SSF47616">
    <property type="entry name" value="GST C-terminal domain-like"/>
    <property type="match status" value="1"/>
</dbReference>
<dbReference type="PANTHER" id="PTHR44051">
    <property type="entry name" value="GLUTATHIONE S-TRANSFERASE-RELATED"/>
    <property type="match status" value="1"/>
</dbReference>
<dbReference type="PROSITE" id="PS50404">
    <property type="entry name" value="GST_NTER"/>
    <property type="match status" value="1"/>
</dbReference>
<dbReference type="SFLD" id="SFLDG00358">
    <property type="entry name" value="Main_(cytGST)"/>
    <property type="match status" value="1"/>
</dbReference>
<dbReference type="InterPro" id="IPR010987">
    <property type="entry name" value="Glutathione-S-Trfase_C-like"/>
</dbReference>
<dbReference type="PROSITE" id="PS50405">
    <property type="entry name" value="GST_CTER"/>
    <property type="match status" value="1"/>
</dbReference>
<dbReference type="InterPro" id="IPR040079">
    <property type="entry name" value="Glutathione_S-Trfase"/>
</dbReference>
<name>A0A4R2FKW7_9GAMM</name>
<dbReference type="Pfam" id="PF13409">
    <property type="entry name" value="GST_N_2"/>
    <property type="match status" value="1"/>
</dbReference>
<dbReference type="Gene3D" id="3.40.30.10">
    <property type="entry name" value="Glutaredoxin"/>
    <property type="match status" value="1"/>
</dbReference>
<dbReference type="Proteomes" id="UP000294832">
    <property type="component" value="Unassembled WGS sequence"/>
</dbReference>
<dbReference type="SFLD" id="SFLDS00019">
    <property type="entry name" value="Glutathione_Transferase_(cytos"/>
    <property type="match status" value="1"/>
</dbReference>
<keyword evidence="3" id="KW-0808">Transferase</keyword>
<organism evidence="3 4">
    <name type="scientific">Shewanella fodinae</name>
    <dbReference type="NCBI Taxonomy" id="552357"/>
    <lineage>
        <taxon>Bacteria</taxon>
        <taxon>Pseudomonadati</taxon>
        <taxon>Pseudomonadota</taxon>
        <taxon>Gammaproteobacteria</taxon>
        <taxon>Alteromonadales</taxon>
        <taxon>Shewanellaceae</taxon>
        <taxon>Shewanella</taxon>
    </lineage>
</organism>
<proteinExistence type="predicted"/>
<dbReference type="OrthoDB" id="6258999at2"/>
<gene>
    <name evidence="3" type="ORF">EDC91_102254</name>
</gene>